<dbReference type="RefSeq" id="WP_184214801.1">
    <property type="nucleotide sequence ID" value="NZ_JACHMD010000001.1"/>
</dbReference>
<dbReference type="InterPro" id="IPR046548">
    <property type="entry name" value="DUF6804"/>
</dbReference>
<dbReference type="EMBL" id="JACHMD010000001">
    <property type="protein sequence ID" value="MBB4665820.1"/>
    <property type="molecule type" value="Genomic_DNA"/>
</dbReference>
<sequence length="111" mass="12345">MTKKQRTPSTYQRNALAPALIAAAVLFLAPTLLESDWFTVVRFVVAILAAIAAWFAFQARQWWWIPVLATIVVLWNPIFPFPFSGPVWSAAQPVAAVAFLIAGPLIKVRRP</sequence>
<comment type="caution">
    <text evidence="2">The sequence shown here is derived from an EMBL/GenBank/DDBJ whole genome shotgun (WGS) entry which is preliminary data.</text>
</comment>
<dbReference type="Pfam" id="PF20619">
    <property type="entry name" value="DUF6804"/>
    <property type="match status" value="1"/>
</dbReference>
<dbReference type="AlphaFoldDB" id="A0A7W7BND0"/>
<feature type="transmembrane region" description="Helical" evidence="1">
    <location>
        <begin position="39"/>
        <end position="57"/>
    </location>
</feature>
<feature type="transmembrane region" description="Helical" evidence="1">
    <location>
        <begin position="15"/>
        <end position="33"/>
    </location>
</feature>
<reference evidence="2 3" key="1">
    <citation type="submission" date="2020-08" db="EMBL/GenBank/DDBJ databases">
        <title>Sequencing the genomes of 1000 actinobacteria strains.</title>
        <authorList>
            <person name="Klenk H.-P."/>
        </authorList>
    </citation>
    <scope>NUCLEOTIDE SEQUENCE [LARGE SCALE GENOMIC DNA]</scope>
    <source>
        <strain evidence="2 3">DSM 24947</strain>
    </source>
</reference>
<evidence type="ECO:0000256" key="1">
    <source>
        <dbReference type="SAM" id="Phobius"/>
    </source>
</evidence>
<keyword evidence="1" id="KW-1133">Transmembrane helix</keyword>
<feature type="transmembrane region" description="Helical" evidence="1">
    <location>
        <begin position="62"/>
        <end position="81"/>
    </location>
</feature>
<proteinExistence type="predicted"/>
<keyword evidence="3" id="KW-1185">Reference proteome</keyword>
<evidence type="ECO:0000313" key="2">
    <source>
        <dbReference type="EMBL" id="MBB4665820.1"/>
    </source>
</evidence>
<evidence type="ECO:0000313" key="3">
    <source>
        <dbReference type="Proteomes" id="UP000573729"/>
    </source>
</evidence>
<keyword evidence="1" id="KW-0472">Membrane</keyword>
<organism evidence="2 3">
    <name type="scientific">Microbacterium marinum</name>
    <dbReference type="NCBI Taxonomy" id="421115"/>
    <lineage>
        <taxon>Bacteria</taxon>
        <taxon>Bacillati</taxon>
        <taxon>Actinomycetota</taxon>
        <taxon>Actinomycetes</taxon>
        <taxon>Micrococcales</taxon>
        <taxon>Microbacteriaceae</taxon>
        <taxon>Microbacterium</taxon>
    </lineage>
</organism>
<accession>A0A7W7BND0</accession>
<feature type="transmembrane region" description="Helical" evidence="1">
    <location>
        <begin position="87"/>
        <end position="106"/>
    </location>
</feature>
<dbReference type="Proteomes" id="UP000573729">
    <property type="component" value="Unassembled WGS sequence"/>
</dbReference>
<gene>
    <name evidence="2" type="ORF">BKA24_000529</name>
</gene>
<name>A0A7W7BND0_9MICO</name>
<keyword evidence="1" id="KW-0812">Transmembrane</keyword>
<protein>
    <submittedName>
        <fullName evidence="2">Putative membrane protein YdbT with pleckstrin-like domain</fullName>
    </submittedName>
</protein>